<dbReference type="Gene3D" id="3.40.1160.10">
    <property type="entry name" value="Acetylglutamate kinase-like"/>
    <property type="match status" value="1"/>
</dbReference>
<feature type="binding site" evidence="11">
    <location>
        <begin position="8"/>
        <end position="11"/>
    </location>
    <ligand>
        <name>ATP</name>
        <dbReference type="ChEBI" id="CHEBI:30616"/>
    </ligand>
</feature>
<dbReference type="SUPFAM" id="SSF53633">
    <property type="entry name" value="Carbamate kinase-like"/>
    <property type="match status" value="1"/>
</dbReference>
<comment type="activity regulation">
    <text evidence="11">Inhibited by UTP.</text>
</comment>
<accession>N2A017</accession>
<dbReference type="EMBL" id="AQFT01000119">
    <property type="protein sequence ID" value="EMZ22667.1"/>
    <property type="molecule type" value="Genomic_DNA"/>
</dbReference>
<dbReference type="UniPathway" id="UPA00159">
    <property type="reaction ID" value="UER00275"/>
</dbReference>
<dbReference type="PIRSF" id="PIRSF005650">
    <property type="entry name" value="Uridylate_kin"/>
    <property type="match status" value="1"/>
</dbReference>
<dbReference type="PATRIC" id="fig|1235802.3.peg.4129"/>
<gene>
    <name evidence="11" type="primary">pyrH</name>
    <name evidence="13" type="ORF">C823_03908</name>
</gene>
<feature type="binding site" evidence="11">
    <location>
        <position position="55"/>
    </location>
    <ligand>
        <name>ATP</name>
        <dbReference type="ChEBI" id="CHEBI:30616"/>
    </ligand>
</feature>
<dbReference type="GO" id="GO:0044210">
    <property type="term" value="P:'de novo' CTP biosynthetic process"/>
    <property type="evidence" value="ECO:0007669"/>
    <property type="project" value="UniProtKB-UniRule"/>
</dbReference>
<evidence type="ECO:0000256" key="11">
    <source>
        <dbReference type="HAMAP-Rule" id="MF_01220"/>
    </source>
</evidence>
<evidence type="ECO:0000256" key="2">
    <source>
        <dbReference type="ARBA" id="ARBA00004791"/>
    </source>
</evidence>
<evidence type="ECO:0000256" key="6">
    <source>
        <dbReference type="ARBA" id="ARBA00022741"/>
    </source>
</evidence>
<dbReference type="Proteomes" id="UP000012589">
    <property type="component" value="Unassembled WGS sequence"/>
</dbReference>
<reference evidence="13 14" key="1">
    <citation type="journal article" date="2014" name="Genome Announc.">
        <title>Draft genome sequences of the altered schaedler flora, a defined bacterial community from gnotobiotic mice.</title>
        <authorList>
            <person name="Wannemuehler M.J."/>
            <person name="Overstreet A.M."/>
            <person name="Ward D.V."/>
            <person name="Phillips G.J."/>
        </authorList>
    </citation>
    <scope>NUCLEOTIDE SEQUENCE [LARGE SCALE GENOMIC DNA]</scope>
    <source>
        <strain evidence="13 14">ASF492</strain>
    </source>
</reference>
<dbReference type="FunFam" id="3.40.1160.10:FF:000001">
    <property type="entry name" value="Uridylate kinase"/>
    <property type="match status" value="1"/>
</dbReference>
<dbReference type="STRING" id="1235802.C823_03908"/>
<proteinExistence type="inferred from homology"/>
<keyword evidence="5 11" id="KW-0808">Transferase</keyword>
<dbReference type="EC" id="2.7.4.22" evidence="11"/>
<dbReference type="CDD" id="cd04254">
    <property type="entry name" value="AAK_UMPK-PyrH-Ec"/>
    <property type="match status" value="1"/>
</dbReference>
<keyword evidence="9 11" id="KW-0665">Pyrimidine biosynthesis</keyword>
<comment type="pathway">
    <text evidence="2 11">Pyrimidine metabolism; CTP biosynthesis via de novo pathway; UDP from UMP (UMPK route): step 1/1.</text>
</comment>
<evidence type="ECO:0000256" key="5">
    <source>
        <dbReference type="ARBA" id="ARBA00022679"/>
    </source>
</evidence>
<dbReference type="InterPro" id="IPR015963">
    <property type="entry name" value="Uridylate_kinase_bac"/>
</dbReference>
<sequence length="232" mass="25177">MMRRVLLKLSGEALAGDKKAGFDEATVCGVAKQVKRLVDDGVQVGIVIGGGNFWRGRTSAVIDRTKADQIGMLATVMNCIYVSEIFRSEGMKTNVLTPFECGSFTKLFSKDRANKYFAHNIVVFFAGGTGHPYFSTDTAAVLRAVEMEADGMLLAKAVDGVYDSDPKLNPQAVRYDTLSIEEVIEKKLAVVDLTASILCLEHKMPMYVFSLNEPDSIVKALSGSFSGTVITV</sequence>
<evidence type="ECO:0000256" key="7">
    <source>
        <dbReference type="ARBA" id="ARBA00022777"/>
    </source>
</evidence>
<keyword evidence="7 11" id="KW-0418">Kinase</keyword>
<dbReference type="GO" id="GO:0005737">
    <property type="term" value="C:cytoplasm"/>
    <property type="evidence" value="ECO:0007669"/>
    <property type="project" value="UniProtKB-SubCell"/>
</dbReference>
<comment type="caution">
    <text evidence="11">Lacks conserved residue(s) required for the propagation of feature annotation.</text>
</comment>
<evidence type="ECO:0000256" key="9">
    <source>
        <dbReference type="ARBA" id="ARBA00022975"/>
    </source>
</evidence>
<dbReference type="GO" id="GO:0033862">
    <property type="term" value="F:UMP kinase activity"/>
    <property type="evidence" value="ECO:0007669"/>
    <property type="project" value="UniProtKB-EC"/>
</dbReference>
<dbReference type="GO" id="GO:0006225">
    <property type="term" value="P:UDP biosynthetic process"/>
    <property type="evidence" value="ECO:0007669"/>
    <property type="project" value="TreeGrafter"/>
</dbReference>
<dbReference type="PANTHER" id="PTHR42833">
    <property type="entry name" value="URIDYLATE KINASE"/>
    <property type="match status" value="1"/>
</dbReference>
<evidence type="ECO:0000256" key="3">
    <source>
        <dbReference type="ARBA" id="ARBA00007614"/>
    </source>
</evidence>
<evidence type="ECO:0000313" key="14">
    <source>
        <dbReference type="Proteomes" id="UP000012589"/>
    </source>
</evidence>
<evidence type="ECO:0000259" key="12">
    <source>
        <dbReference type="Pfam" id="PF00696"/>
    </source>
</evidence>
<comment type="catalytic activity">
    <reaction evidence="10 11">
        <text>UMP + ATP = UDP + ADP</text>
        <dbReference type="Rhea" id="RHEA:24400"/>
        <dbReference type="ChEBI" id="CHEBI:30616"/>
        <dbReference type="ChEBI" id="CHEBI:57865"/>
        <dbReference type="ChEBI" id="CHEBI:58223"/>
        <dbReference type="ChEBI" id="CHEBI:456216"/>
        <dbReference type="EC" id="2.7.4.22"/>
    </reaction>
</comment>
<dbReference type="NCBIfam" id="TIGR02075">
    <property type="entry name" value="pyrH_bact"/>
    <property type="match status" value="1"/>
</dbReference>
<dbReference type="AlphaFoldDB" id="N2A017"/>
<dbReference type="GO" id="GO:0005524">
    <property type="term" value="F:ATP binding"/>
    <property type="evidence" value="ECO:0007669"/>
    <property type="project" value="UniProtKB-KW"/>
</dbReference>
<feature type="binding site" evidence="11">
    <location>
        <position position="165"/>
    </location>
    <ligand>
        <name>ATP</name>
        <dbReference type="ChEBI" id="CHEBI:30616"/>
    </ligand>
</feature>
<dbReference type="InterPro" id="IPR011817">
    <property type="entry name" value="Uridylate_kinase"/>
</dbReference>
<evidence type="ECO:0000256" key="10">
    <source>
        <dbReference type="ARBA" id="ARBA00047767"/>
    </source>
</evidence>
<dbReference type="Pfam" id="PF00696">
    <property type="entry name" value="AA_kinase"/>
    <property type="match status" value="1"/>
</dbReference>
<feature type="binding site" evidence="11">
    <location>
        <begin position="129"/>
        <end position="136"/>
    </location>
    <ligand>
        <name>UMP</name>
        <dbReference type="ChEBI" id="CHEBI:57865"/>
    </ligand>
</feature>
<comment type="subcellular location">
    <subcellularLocation>
        <location evidence="1 11">Cytoplasm</location>
    </subcellularLocation>
</comment>
<feature type="domain" description="Aspartate/glutamate/uridylate kinase" evidence="12">
    <location>
        <begin position="4"/>
        <end position="210"/>
    </location>
</feature>
<feature type="binding site" evidence="11">
    <location>
        <position position="50"/>
    </location>
    <ligand>
        <name>UMP</name>
        <dbReference type="ChEBI" id="CHEBI:57865"/>
    </ligand>
</feature>
<comment type="function">
    <text evidence="11">Catalyzes the reversible phosphorylation of UMP to UDP.</text>
</comment>
<dbReference type="eggNOG" id="COG0528">
    <property type="taxonomic scope" value="Bacteria"/>
</dbReference>
<evidence type="ECO:0000256" key="4">
    <source>
        <dbReference type="ARBA" id="ARBA00022490"/>
    </source>
</evidence>
<keyword evidence="4 11" id="KW-0963">Cytoplasm</keyword>
<organism evidence="13 14">
    <name type="scientific">Eubacterium plexicaudatum ASF492</name>
    <dbReference type="NCBI Taxonomy" id="1235802"/>
    <lineage>
        <taxon>Bacteria</taxon>
        <taxon>Bacillati</taxon>
        <taxon>Bacillota</taxon>
        <taxon>Clostridia</taxon>
        <taxon>Eubacteriales</taxon>
        <taxon>Eubacteriaceae</taxon>
        <taxon>Eubacterium</taxon>
    </lineage>
</organism>
<dbReference type="HOGENOM" id="CLU_033861_0_0_9"/>
<dbReference type="HAMAP" id="MF_01220_B">
    <property type="entry name" value="PyrH_B"/>
    <property type="match status" value="1"/>
</dbReference>
<keyword evidence="6 11" id="KW-0547">Nucleotide-binding</keyword>
<dbReference type="PANTHER" id="PTHR42833:SF4">
    <property type="entry name" value="URIDYLATE KINASE PUMPKIN, CHLOROPLASTIC"/>
    <property type="match status" value="1"/>
</dbReference>
<dbReference type="InterPro" id="IPR001048">
    <property type="entry name" value="Asp/Glu/Uridylate_kinase"/>
</dbReference>
<dbReference type="InterPro" id="IPR036393">
    <property type="entry name" value="AceGlu_kinase-like_sf"/>
</dbReference>
<comment type="similarity">
    <text evidence="3 11">Belongs to the UMP kinase family.</text>
</comment>
<evidence type="ECO:0000313" key="13">
    <source>
        <dbReference type="EMBL" id="EMZ22667.1"/>
    </source>
</evidence>
<protein>
    <recommendedName>
        <fullName evidence="11">Uridylate kinase</fullName>
        <shortName evidence="11">UK</shortName>
        <ecNumber evidence="11">2.7.4.22</ecNumber>
    </recommendedName>
    <alternativeName>
        <fullName evidence="11">Uridine monophosphate kinase</fullName>
        <shortName evidence="11">UMP kinase</shortName>
        <shortName evidence="11">UMPK</shortName>
    </alternativeName>
</protein>
<comment type="subunit">
    <text evidence="11">Homohexamer.</text>
</comment>
<feature type="binding site" evidence="11">
    <location>
        <position position="162"/>
    </location>
    <ligand>
        <name>ATP</name>
        <dbReference type="ChEBI" id="CHEBI:30616"/>
    </ligand>
</feature>
<feature type="binding site" evidence="11">
    <location>
        <position position="68"/>
    </location>
    <ligand>
        <name>UMP</name>
        <dbReference type="ChEBI" id="CHEBI:57865"/>
    </ligand>
</feature>
<evidence type="ECO:0000256" key="1">
    <source>
        <dbReference type="ARBA" id="ARBA00004496"/>
    </source>
</evidence>
<name>N2A017_9FIRM</name>
<keyword evidence="14" id="KW-1185">Reference proteome</keyword>
<feature type="binding site" evidence="11">
    <location>
        <position position="51"/>
    </location>
    <ligand>
        <name>ATP</name>
        <dbReference type="ChEBI" id="CHEBI:30616"/>
    </ligand>
</feature>
<comment type="caution">
    <text evidence="13">The sequence shown here is derived from an EMBL/GenBank/DDBJ whole genome shotgun (WGS) entry which is preliminary data.</text>
</comment>
<keyword evidence="8 11" id="KW-0067">ATP-binding</keyword>
<evidence type="ECO:0000256" key="8">
    <source>
        <dbReference type="ARBA" id="ARBA00022840"/>
    </source>
</evidence>